<dbReference type="NCBIfam" id="TIGR00447">
    <property type="entry name" value="pth"/>
    <property type="match status" value="1"/>
</dbReference>
<comment type="catalytic activity">
    <reaction evidence="6 8">
        <text>an N-acyl-L-alpha-aminoacyl-tRNA + H2O = an N-acyl-L-amino acid + a tRNA + H(+)</text>
        <dbReference type="Rhea" id="RHEA:54448"/>
        <dbReference type="Rhea" id="RHEA-COMP:10123"/>
        <dbReference type="Rhea" id="RHEA-COMP:13883"/>
        <dbReference type="ChEBI" id="CHEBI:15377"/>
        <dbReference type="ChEBI" id="CHEBI:15378"/>
        <dbReference type="ChEBI" id="CHEBI:59874"/>
        <dbReference type="ChEBI" id="CHEBI:78442"/>
        <dbReference type="ChEBI" id="CHEBI:138191"/>
        <dbReference type="EC" id="3.1.1.29"/>
    </reaction>
</comment>
<feature type="site" description="Discriminates between blocked and unblocked aminoacyl-tRNA" evidence="8">
    <location>
        <position position="9"/>
    </location>
</feature>
<dbReference type="AlphaFoldDB" id="A0A1B7LGD6"/>
<dbReference type="STRING" id="1838280.A6M21_07060"/>
<protein>
    <recommendedName>
        <fullName evidence="7 8">Peptidyl-tRNA hydrolase</fullName>
        <shortName evidence="8">Pth</shortName>
        <ecNumber evidence="1 8">3.1.1.29</ecNumber>
    </recommendedName>
</protein>
<comment type="subunit">
    <text evidence="8">Monomer.</text>
</comment>
<organism evidence="9 10">
    <name type="scientific">Desulfotomaculum copahuensis</name>
    <dbReference type="NCBI Taxonomy" id="1838280"/>
    <lineage>
        <taxon>Bacteria</taxon>
        <taxon>Bacillati</taxon>
        <taxon>Bacillota</taxon>
        <taxon>Clostridia</taxon>
        <taxon>Eubacteriales</taxon>
        <taxon>Desulfotomaculaceae</taxon>
        <taxon>Desulfotomaculum</taxon>
    </lineage>
</organism>
<dbReference type="HAMAP" id="MF_00083">
    <property type="entry name" value="Pept_tRNA_hydro_bact"/>
    <property type="match status" value="1"/>
</dbReference>
<dbReference type="PANTHER" id="PTHR17224">
    <property type="entry name" value="PEPTIDYL-TRNA HYDROLASE"/>
    <property type="match status" value="1"/>
</dbReference>
<feature type="binding site" evidence="8">
    <location>
        <position position="64"/>
    </location>
    <ligand>
        <name>tRNA</name>
        <dbReference type="ChEBI" id="CHEBI:17843"/>
    </ligand>
</feature>
<feature type="site" description="Stabilizes the basic form of H active site to accept a proton" evidence="8">
    <location>
        <position position="91"/>
    </location>
</feature>
<dbReference type="EMBL" id="LYVF01000081">
    <property type="protein sequence ID" value="OAT85099.1"/>
    <property type="molecule type" value="Genomic_DNA"/>
</dbReference>
<keyword evidence="10" id="KW-1185">Reference proteome</keyword>
<dbReference type="OrthoDB" id="9800507at2"/>
<evidence type="ECO:0000256" key="6">
    <source>
        <dbReference type="ARBA" id="ARBA00048707"/>
    </source>
</evidence>
<dbReference type="Pfam" id="PF01195">
    <property type="entry name" value="Pept_tRNA_hydro"/>
    <property type="match status" value="1"/>
</dbReference>
<dbReference type="FunFam" id="3.40.50.1470:FF:000001">
    <property type="entry name" value="Peptidyl-tRNA hydrolase"/>
    <property type="match status" value="1"/>
</dbReference>
<dbReference type="GO" id="GO:0072344">
    <property type="term" value="P:rescue of stalled ribosome"/>
    <property type="evidence" value="ECO:0007669"/>
    <property type="project" value="UniProtKB-UniRule"/>
</dbReference>
<evidence type="ECO:0000313" key="10">
    <source>
        <dbReference type="Proteomes" id="UP000078532"/>
    </source>
</evidence>
<feature type="binding site" evidence="8">
    <location>
        <position position="112"/>
    </location>
    <ligand>
        <name>tRNA</name>
        <dbReference type="ChEBI" id="CHEBI:17843"/>
    </ligand>
</feature>
<evidence type="ECO:0000256" key="1">
    <source>
        <dbReference type="ARBA" id="ARBA00013260"/>
    </source>
</evidence>
<reference evidence="9 10" key="1">
    <citation type="submission" date="2016-04" db="EMBL/GenBank/DDBJ databases">
        <authorList>
            <person name="Evans L.H."/>
            <person name="Alamgir A."/>
            <person name="Owens N."/>
            <person name="Weber N.D."/>
            <person name="Virtaneva K."/>
            <person name="Barbian K."/>
            <person name="Babar A."/>
            <person name="Rosenke K."/>
        </authorList>
    </citation>
    <scope>NUCLEOTIDE SEQUENCE [LARGE SCALE GENOMIC DNA]</scope>
    <source>
        <strain evidence="9 10">LMa1</strain>
    </source>
</reference>
<dbReference type="PANTHER" id="PTHR17224:SF1">
    <property type="entry name" value="PEPTIDYL-TRNA HYDROLASE"/>
    <property type="match status" value="1"/>
</dbReference>
<gene>
    <name evidence="8" type="primary">pth</name>
    <name evidence="9" type="ORF">A6M21_07060</name>
</gene>
<dbReference type="GO" id="GO:0000049">
    <property type="term" value="F:tRNA binding"/>
    <property type="evidence" value="ECO:0007669"/>
    <property type="project" value="UniProtKB-UniRule"/>
</dbReference>
<dbReference type="CDD" id="cd00462">
    <property type="entry name" value="PTH"/>
    <property type="match status" value="1"/>
</dbReference>
<proteinExistence type="inferred from homology"/>
<dbReference type="EC" id="3.1.1.29" evidence="1 8"/>
<keyword evidence="2 8" id="KW-0820">tRNA-binding</keyword>
<evidence type="ECO:0000256" key="4">
    <source>
        <dbReference type="ARBA" id="ARBA00022884"/>
    </source>
</evidence>
<accession>A0A1B7LGD6</accession>
<evidence type="ECO:0000256" key="7">
    <source>
        <dbReference type="ARBA" id="ARBA00050038"/>
    </source>
</evidence>
<dbReference type="Proteomes" id="UP000078532">
    <property type="component" value="Unassembled WGS sequence"/>
</dbReference>
<sequence length="191" mass="20301">MMLVVGLGNPGPEYAASRHNVGFMVIDRLAARLGVAVDRRLQRSLVGQAAAAGEKIILAKPQTYMNASGVAVAGLLRWYRLEPAALLVISDDLDLPAGRLRLRRAGGHGGHNGLRSIIEQTGSRDFARLRIGIGRPADGRMDARDWVLGKFSPAGRELIEPVLDDAAGAVLTIAGEGLDAAMNRYNSLRGG</sequence>
<dbReference type="GO" id="GO:0004045">
    <property type="term" value="F:peptidyl-tRNA hydrolase activity"/>
    <property type="evidence" value="ECO:0007669"/>
    <property type="project" value="UniProtKB-UniRule"/>
</dbReference>
<comment type="function">
    <text evidence="8">Hydrolyzes ribosome-free peptidyl-tRNAs (with 1 or more amino acids incorporated), which drop off the ribosome during protein synthesis, or as a result of ribosome stalling.</text>
</comment>
<evidence type="ECO:0000256" key="8">
    <source>
        <dbReference type="HAMAP-Rule" id="MF_00083"/>
    </source>
</evidence>
<keyword evidence="8" id="KW-0963">Cytoplasm</keyword>
<dbReference type="InterPro" id="IPR001328">
    <property type="entry name" value="Pept_tRNA_hydro"/>
</dbReference>
<comment type="similarity">
    <text evidence="5 8">Belongs to the PTH family.</text>
</comment>
<evidence type="ECO:0000256" key="3">
    <source>
        <dbReference type="ARBA" id="ARBA00022801"/>
    </source>
</evidence>
<name>A0A1B7LGD6_9FIRM</name>
<feature type="binding site" evidence="8">
    <location>
        <position position="66"/>
    </location>
    <ligand>
        <name>tRNA</name>
        <dbReference type="ChEBI" id="CHEBI:17843"/>
    </ligand>
</feature>
<comment type="caution">
    <text evidence="9">The sequence shown here is derived from an EMBL/GenBank/DDBJ whole genome shotgun (WGS) entry which is preliminary data.</text>
</comment>
<dbReference type="GO" id="GO:0005737">
    <property type="term" value="C:cytoplasm"/>
    <property type="evidence" value="ECO:0007669"/>
    <property type="project" value="UniProtKB-SubCell"/>
</dbReference>
<dbReference type="SUPFAM" id="SSF53178">
    <property type="entry name" value="Peptidyl-tRNA hydrolase-like"/>
    <property type="match status" value="1"/>
</dbReference>
<keyword evidence="4 8" id="KW-0694">RNA-binding</keyword>
<feature type="binding site" evidence="8">
    <location>
        <position position="14"/>
    </location>
    <ligand>
        <name>tRNA</name>
        <dbReference type="ChEBI" id="CHEBI:17843"/>
    </ligand>
</feature>
<dbReference type="RefSeq" id="WP_066667110.1">
    <property type="nucleotide sequence ID" value="NZ_LYVF01000081.1"/>
</dbReference>
<keyword evidence="3 8" id="KW-0378">Hydrolase</keyword>
<comment type="function">
    <text evidence="8">Catalyzes the release of premature peptidyl moieties from peptidyl-tRNA molecules trapped in stalled 50S ribosomal subunits, and thus maintains levels of free tRNAs and 50S ribosomes.</text>
</comment>
<dbReference type="InterPro" id="IPR036416">
    <property type="entry name" value="Pept_tRNA_hydro_sf"/>
</dbReference>
<comment type="subcellular location">
    <subcellularLocation>
        <location evidence="8">Cytoplasm</location>
    </subcellularLocation>
</comment>
<dbReference type="PROSITE" id="PS01196">
    <property type="entry name" value="PEPT_TRNA_HYDROL_2"/>
    <property type="match status" value="1"/>
</dbReference>
<dbReference type="Gene3D" id="3.40.50.1470">
    <property type="entry name" value="Peptidyl-tRNA hydrolase"/>
    <property type="match status" value="1"/>
</dbReference>
<dbReference type="InterPro" id="IPR018171">
    <property type="entry name" value="Pept_tRNA_hydro_CS"/>
</dbReference>
<evidence type="ECO:0000313" key="9">
    <source>
        <dbReference type="EMBL" id="OAT85099.1"/>
    </source>
</evidence>
<feature type="active site" description="Proton acceptor" evidence="8">
    <location>
        <position position="19"/>
    </location>
</feature>
<evidence type="ECO:0000256" key="2">
    <source>
        <dbReference type="ARBA" id="ARBA00022555"/>
    </source>
</evidence>
<evidence type="ECO:0000256" key="5">
    <source>
        <dbReference type="ARBA" id="ARBA00038063"/>
    </source>
</evidence>
<dbReference type="GO" id="GO:0006515">
    <property type="term" value="P:protein quality control for misfolded or incompletely synthesized proteins"/>
    <property type="evidence" value="ECO:0007669"/>
    <property type="project" value="UniProtKB-UniRule"/>
</dbReference>